<proteinExistence type="predicted"/>
<protein>
    <submittedName>
        <fullName evidence="1">Uncharacterized protein</fullName>
    </submittedName>
</protein>
<dbReference type="RefSeq" id="XP_022579482.1">
    <property type="nucleotide sequence ID" value="XM_022727106.1"/>
</dbReference>
<organism evidence="1 2">
    <name type="scientific">Penicilliopsis zonata CBS 506.65</name>
    <dbReference type="NCBI Taxonomy" id="1073090"/>
    <lineage>
        <taxon>Eukaryota</taxon>
        <taxon>Fungi</taxon>
        <taxon>Dikarya</taxon>
        <taxon>Ascomycota</taxon>
        <taxon>Pezizomycotina</taxon>
        <taxon>Eurotiomycetes</taxon>
        <taxon>Eurotiomycetidae</taxon>
        <taxon>Eurotiales</taxon>
        <taxon>Aspergillaceae</taxon>
        <taxon>Penicilliopsis</taxon>
    </lineage>
</organism>
<dbReference type="EMBL" id="KV878346">
    <property type="protein sequence ID" value="OJJ44972.1"/>
    <property type="molecule type" value="Genomic_DNA"/>
</dbReference>
<sequence length="165" mass="18702">MPEHAWEYVTVATSDLIRNHAKISSQNASNRLGVHGAGPLSLSKPRKQLLPELLSRYLQPAPSHIRRDQTETVAIHRRWRKISVLCFIGGRFGESADVGWAVGMSRASTRQRHQKLRNHQQHSRFVIHAAPGEKTEDRRVHTSELYPLISFEDDGDSSVVPERAK</sequence>
<dbReference type="GeneID" id="34613570"/>
<evidence type="ECO:0000313" key="2">
    <source>
        <dbReference type="Proteomes" id="UP000184188"/>
    </source>
</evidence>
<dbReference type="Proteomes" id="UP000184188">
    <property type="component" value="Unassembled WGS sequence"/>
</dbReference>
<name>A0A1L9SCV8_9EURO</name>
<keyword evidence="2" id="KW-1185">Reference proteome</keyword>
<dbReference type="AlphaFoldDB" id="A0A1L9SCV8"/>
<evidence type="ECO:0000313" key="1">
    <source>
        <dbReference type="EMBL" id="OJJ44972.1"/>
    </source>
</evidence>
<gene>
    <name evidence="1" type="ORF">ASPZODRAFT_17882</name>
</gene>
<reference evidence="2" key="1">
    <citation type="journal article" date="2017" name="Genome Biol.">
        <title>Comparative genomics reveals high biological diversity and specific adaptations in the industrially and medically important fungal genus Aspergillus.</title>
        <authorList>
            <person name="de Vries R.P."/>
            <person name="Riley R."/>
            <person name="Wiebenga A."/>
            <person name="Aguilar-Osorio G."/>
            <person name="Amillis S."/>
            <person name="Uchima C.A."/>
            <person name="Anderluh G."/>
            <person name="Asadollahi M."/>
            <person name="Askin M."/>
            <person name="Barry K."/>
            <person name="Battaglia E."/>
            <person name="Bayram O."/>
            <person name="Benocci T."/>
            <person name="Braus-Stromeyer S.A."/>
            <person name="Caldana C."/>
            <person name="Canovas D."/>
            <person name="Cerqueira G.C."/>
            <person name="Chen F."/>
            <person name="Chen W."/>
            <person name="Choi C."/>
            <person name="Clum A."/>
            <person name="Dos Santos R.A."/>
            <person name="Damasio A.R."/>
            <person name="Diallinas G."/>
            <person name="Emri T."/>
            <person name="Fekete E."/>
            <person name="Flipphi M."/>
            <person name="Freyberg S."/>
            <person name="Gallo A."/>
            <person name="Gournas C."/>
            <person name="Habgood R."/>
            <person name="Hainaut M."/>
            <person name="Harispe M.L."/>
            <person name="Henrissat B."/>
            <person name="Hilden K.S."/>
            <person name="Hope R."/>
            <person name="Hossain A."/>
            <person name="Karabika E."/>
            <person name="Karaffa L."/>
            <person name="Karanyi Z."/>
            <person name="Krasevec N."/>
            <person name="Kuo A."/>
            <person name="Kusch H."/>
            <person name="LaButti K."/>
            <person name="Lagendijk E.L."/>
            <person name="Lapidus A."/>
            <person name="Levasseur A."/>
            <person name="Lindquist E."/>
            <person name="Lipzen A."/>
            <person name="Logrieco A.F."/>
            <person name="MacCabe A."/>
            <person name="Maekelae M.R."/>
            <person name="Malavazi I."/>
            <person name="Melin P."/>
            <person name="Meyer V."/>
            <person name="Mielnichuk N."/>
            <person name="Miskei M."/>
            <person name="Molnar A.P."/>
            <person name="Mule G."/>
            <person name="Ngan C.Y."/>
            <person name="Orejas M."/>
            <person name="Orosz E."/>
            <person name="Ouedraogo J.P."/>
            <person name="Overkamp K.M."/>
            <person name="Park H.-S."/>
            <person name="Perrone G."/>
            <person name="Piumi F."/>
            <person name="Punt P.J."/>
            <person name="Ram A.F."/>
            <person name="Ramon A."/>
            <person name="Rauscher S."/>
            <person name="Record E."/>
            <person name="Riano-Pachon D.M."/>
            <person name="Robert V."/>
            <person name="Roehrig J."/>
            <person name="Ruller R."/>
            <person name="Salamov A."/>
            <person name="Salih N.S."/>
            <person name="Samson R.A."/>
            <person name="Sandor E."/>
            <person name="Sanguinetti M."/>
            <person name="Schuetze T."/>
            <person name="Sepcic K."/>
            <person name="Shelest E."/>
            <person name="Sherlock G."/>
            <person name="Sophianopoulou V."/>
            <person name="Squina F.M."/>
            <person name="Sun H."/>
            <person name="Susca A."/>
            <person name="Todd R.B."/>
            <person name="Tsang A."/>
            <person name="Unkles S.E."/>
            <person name="van de Wiele N."/>
            <person name="van Rossen-Uffink D."/>
            <person name="Oliveira J.V."/>
            <person name="Vesth T.C."/>
            <person name="Visser J."/>
            <person name="Yu J.-H."/>
            <person name="Zhou M."/>
            <person name="Andersen M.R."/>
            <person name="Archer D.B."/>
            <person name="Baker S.E."/>
            <person name="Benoit I."/>
            <person name="Brakhage A.A."/>
            <person name="Braus G.H."/>
            <person name="Fischer R."/>
            <person name="Frisvad J.C."/>
            <person name="Goldman G.H."/>
            <person name="Houbraken J."/>
            <person name="Oakley B."/>
            <person name="Pocsi I."/>
            <person name="Scazzocchio C."/>
            <person name="Seiboth B."/>
            <person name="vanKuyk P.A."/>
            <person name="Wortman J."/>
            <person name="Dyer P.S."/>
            <person name="Grigoriev I.V."/>
        </authorList>
    </citation>
    <scope>NUCLEOTIDE SEQUENCE [LARGE SCALE GENOMIC DNA]</scope>
    <source>
        <strain evidence="2">CBS 506.65</strain>
    </source>
</reference>
<dbReference type="VEuPathDB" id="FungiDB:ASPZODRAFT_17882"/>
<accession>A0A1L9SCV8</accession>